<dbReference type="AlphaFoldDB" id="A0A3N4HUQ7"/>
<feature type="non-terminal residue" evidence="2">
    <location>
        <position position="147"/>
    </location>
</feature>
<sequence length="147" mass="16232">MARTRSKASNSADAATKPGPPRHGKDCFSHLPVEIHHLVATFLKPASTSTDGDDLAHVQTVYALLYTSKYLRSVYHRPAIEAVRDAVLCHYDDARLRQETCAGRARSVVKWVVGRGATTVEMVVEAVRMVDVKAQGYAVEERRKAGR</sequence>
<proteinExistence type="predicted"/>
<name>A0A3N4HUQ7_ASCIM</name>
<dbReference type="Proteomes" id="UP000275078">
    <property type="component" value="Unassembled WGS sequence"/>
</dbReference>
<evidence type="ECO:0000313" key="3">
    <source>
        <dbReference type="Proteomes" id="UP000275078"/>
    </source>
</evidence>
<organism evidence="2 3">
    <name type="scientific">Ascobolus immersus RN42</name>
    <dbReference type="NCBI Taxonomy" id="1160509"/>
    <lineage>
        <taxon>Eukaryota</taxon>
        <taxon>Fungi</taxon>
        <taxon>Dikarya</taxon>
        <taxon>Ascomycota</taxon>
        <taxon>Pezizomycotina</taxon>
        <taxon>Pezizomycetes</taxon>
        <taxon>Pezizales</taxon>
        <taxon>Ascobolaceae</taxon>
        <taxon>Ascobolus</taxon>
    </lineage>
</organism>
<reference evidence="2 3" key="1">
    <citation type="journal article" date="2018" name="Nat. Ecol. Evol.">
        <title>Pezizomycetes genomes reveal the molecular basis of ectomycorrhizal truffle lifestyle.</title>
        <authorList>
            <person name="Murat C."/>
            <person name="Payen T."/>
            <person name="Noel B."/>
            <person name="Kuo A."/>
            <person name="Morin E."/>
            <person name="Chen J."/>
            <person name="Kohler A."/>
            <person name="Krizsan K."/>
            <person name="Balestrini R."/>
            <person name="Da Silva C."/>
            <person name="Montanini B."/>
            <person name="Hainaut M."/>
            <person name="Levati E."/>
            <person name="Barry K.W."/>
            <person name="Belfiori B."/>
            <person name="Cichocki N."/>
            <person name="Clum A."/>
            <person name="Dockter R.B."/>
            <person name="Fauchery L."/>
            <person name="Guy J."/>
            <person name="Iotti M."/>
            <person name="Le Tacon F."/>
            <person name="Lindquist E.A."/>
            <person name="Lipzen A."/>
            <person name="Malagnac F."/>
            <person name="Mello A."/>
            <person name="Molinier V."/>
            <person name="Miyauchi S."/>
            <person name="Poulain J."/>
            <person name="Riccioni C."/>
            <person name="Rubini A."/>
            <person name="Sitrit Y."/>
            <person name="Splivallo R."/>
            <person name="Traeger S."/>
            <person name="Wang M."/>
            <person name="Zifcakova L."/>
            <person name="Wipf D."/>
            <person name="Zambonelli A."/>
            <person name="Paolocci F."/>
            <person name="Nowrousian M."/>
            <person name="Ottonello S."/>
            <person name="Baldrian P."/>
            <person name="Spatafora J.W."/>
            <person name="Henrissat B."/>
            <person name="Nagy L.G."/>
            <person name="Aury J.M."/>
            <person name="Wincker P."/>
            <person name="Grigoriev I.V."/>
            <person name="Bonfante P."/>
            <person name="Martin F.M."/>
        </authorList>
    </citation>
    <scope>NUCLEOTIDE SEQUENCE [LARGE SCALE GENOMIC DNA]</scope>
    <source>
        <strain evidence="2 3">RN42</strain>
    </source>
</reference>
<feature type="region of interest" description="Disordered" evidence="1">
    <location>
        <begin position="1"/>
        <end position="26"/>
    </location>
</feature>
<protein>
    <submittedName>
        <fullName evidence="2">Uncharacterized protein</fullName>
    </submittedName>
</protein>
<evidence type="ECO:0000313" key="2">
    <source>
        <dbReference type="EMBL" id="RPA76258.1"/>
    </source>
</evidence>
<dbReference type="EMBL" id="ML119748">
    <property type="protein sequence ID" value="RPA76258.1"/>
    <property type="molecule type" value="Genomic_DNA"/>
</dbReference>
<gene>
    <name evidence="2" type="ORF">BJ508DRAFT_365155</name>
</gene>
<keyword evidence="3" id="KW-1185">Reference proteome</keyword>
<accession>A0A3N4HUQ7</accession>
<evidence type="ECO:0000256" key="1">
    <source>
        <dbReference type="SAM" id="MobiDB-lite"/>
    </source>
</evidence>